<protein>
    <submittedName>
        <fullName evidence="3">Uncharacterized protein</fullName>
    </submittedName>
</protein>
<evidence type="ECO:0000313" key="3">
    <source>
        <dbReference type="EMBL" id="KAF4513203.1"/>
    </source>
</evidence>
<feature type="region of interest" description="Disordered" evidence="1">
    <location>
        <begin position="70"/>
        <end position="95"/>
    </location>
</feature>
<dbReference type="AlphaFoldDB" id="A0A8H4PZD4"/>
<sequence length="95" mass="9874">MRRPTLLDVVVAMAGAVAAFPGMDQTLADVEKRQGPLSTSLVGDLAELADKDLSTTVKAIKNILTGREMGQDASETARSVPPKGSAACAKDKCCI</sequence>
<evidence type="ECO:0000313" key="4">
    <source>
        <dbReference type="Proteomes" id="UP000557566"/>
    </source>
</evidence>
<dbReference type="OrthoDB" id="2113341at2759"/>
<gene>
    <name evidence="3" type="ORF">G6O67_000504</name>
</gene>
<feature type="signal peptide" evidence="2">
    <location>
        <begin position="1"/>
        <end position="19"/>
    </location>
</feature>
<evidence type="ECO:0000256" key="1">
    <source>
        <dbReference type="SAM" id="MobiDB-lite"/>
    </source>
</evidence>
<evidence type="ECO:0000256" key="2">
    <source>
        <dbReference type="SAM" id="SignalP"/>
    </source>
</evidence>
<keyword evidence="4" id="KW-1185">Reference proteome</keyword>
<name>A0A8H4PZD4_9HYPO</name>
<organism evidence="3 4">
    <name type="scientific">Ophiocordyceps sinensis</name>
    <dbReference type="NCBI Taxonomy" id="72228"/>
    <lineage>
        <taxon>Eukaryota</taxon>
        <taxon>Fungi</taxon>
        <taxon>Dikarya</taxon>
        <taxon>Ascomycota</taxon>
        <taxon>Pezizomycotina</taxon>
        <taxon>Sordariomycetes</taxon>
        <taxon>Hypocreomycetidae</taxon>
        <taxon>Hypocreales</taxon>
        <taxon>Ophiocordycipitaceae</taxon>
        <taxon>Ophiocordyceps</taxon>
    </lineage>
</organism>
<dbReference type="Proteomes" id="UP000557566">
    <property type="component" value="Unassembled WGS sequence"/>
</dbReference>
<proteinExistence type="predicted"/>
<comment type="caution">
    <text evidence="3">The sequence shown here is derived from an EMBL/GenBank/DDBJ whole genome shotgun (WGS) entry which is preliminary data.</text>
</comment>
<reference evidence="3 4" key="1">
    <citation type="journal article" date="2020" name="Genome Biol. Evol.">
        <title>A new high-quality draft genome assembly of the Chinese cordyceps Ophiocordyceps sinensis.</title>
        <authorList>
            <person name="Shu R."/>
            <person name="Zhang J."/>
            <person name="Meng Q."/>
            <person name="Zhang H."/>
            <person name="Zhou G."/>
            <person name="Li M."/>
            <person name="Wu P."/>
            <person name="Zhao Y."/>
            <person name="Chen C."/>
            <person name="Qin Q."/>
        </authorList>
    </citation>
    <scope>NUCLEOTIDE SEQUENCE [LARGE SCALE GENOMIC DNA]</scope>
    <source>
        <strain evidence="3 4">IOZ07</strain>
    </source>
</reference>
<accession>A0A8H4PZD4</accession>
<keyword evidence="2" id="KW-0732">Signal</keyword>
<feature type="chain" id="PRO_5034247991" evidence="2">
    <location>
        <begin position="20"/>
        <end position="95"/>
    </location>
</feature>
<dbReference type="EMBL" id="JAAVMX010000001">
    <property type="protein sequence ID" value="KAF4513203.1"/>
    <property type="molecule type" value="Genomic_DNA"/>
</dbReference>